<feature type="transmembrane region" description="Helical" evidence="6">
    <location>
        <begin position="308"/>
        <end position="331"/>
    </location>
</feature>
<comment type="caution">
    <text evidence="7">The sequence shown here is derived from an EMBL/GenBank/DDBJ whole genome shotgun (WGS) entry which is preliminary data.</text>
</comment>
<feature type="transmembrane region" description="Helical" evidence="6">
    <location>
        <begin position="84"/>
        <end position="107"/>
    </location>
</feature>
<feature type="transmembrane region" description="Helical" evidence="6">
    <location>
        <begin position="371"/>
        <end position="391"/>
    </location>
</feature>
<evidence type="ECO:0000256" key="1">
    <source>
        <dbReference type="ARBA" id="ARBA00004651"/>
    </source>
</evidence>
<dbReference type="EMBL" id="JADIMG010000097">
    <property type="protein sequence ID" value="MBO8460697.1"/>
    <property type="molecule type" value="Genomic_DNA"/>
</dbReference>
<dbReference type="PANTHER" id="PTHR30250:SF28">
    <property type="entry name" value="POLYSACCHARIDE BIOSYNTHESIS PROTEIN"/>
    <property type="match status" value="1"/>
</dbReference>
<dbReference type="Pfam" id="PF13440">
    <property type="entry name" value="Polysacc_synt_3"/>
    <property type="match status" value="1"/>
</dbReference>
<sequence length="431" mass="49494">MGWIENIKSISKTDTAKNSAILLMANVVSQLLGIVFYPILTRIYSPDDFGLLNLFGSIAGILTLCSTAEYQYSIMLPKSRKSAVACFHVGFLILLFTTSLCFVSVLFGKPIASVFNAPDLAKYYWLMPFYVFGIGLWTLLNYWFTRNKRFKDVSIYLVSQSGWNGLIKYFMGIGGALHIGLILGTVLAPFISILMIIKKSIHTVLRPLFVWDRCECQSMAATYANFPKYSLPRALVNNVSLNLPVLLLTPFFGTNIIGLFGMAVTLSFRPISMIAGSLYQSFYQKFTENMHQNMPIYPLYRKYIRMTLLVVIPFFVLLYPILPFLSGWFLGEEWIVAGEYIRILLPWLAGTLLLGPFSFLLDIFQKQKLGMFYEFIYLILRFIGLMVGVWMKDFKLAILLYSLISLLMLIVLWVYYHVLLIRYEKRLNRFS</sequence>
<keyword evidence="2" id="KW-1003">Cell membrane</keyword>
<reference evidence="7" key="2">
    <citation type="journal article" date="2021" name="PeerJ">
        <title>Extensive microbial diversity within the chicken gut microbiome revealed by metagenomics and culture.</title>
        <authorList>
            <person name="Gilroy R."/>
            <person name="Ravi A."/>
            <person name="Getino M."/>
            <person name="Pursley I."/>
            <person name="Horton D.L."/>
            <person name="Alikhan N.F."/>
            <person name="Baker D."/>
            <person name="Gharbi K."/>
            <person name="Hall N."/>
            <person name="Watson M."/>
            <person name="Adriaenssens E.M."/>
            <person name="Foster-Nyarko E."/>
            <person name="Jarju S."/>
            <person name="Secka A."/>
            <person name="Antonio M."/>
            <person name="Oren A."/>
            <person name="Chaudhuri R.R."/>
            <person name="La Ragione R."/>
            <person name="Hildebrand F."/>
            <person name="Pallen M.J."/>
        </authorList>
    </citation>
    <scope>NUCLEOTIDE SEQUENCE</scope>
    <source>
        <strain evidence="7">G3-3990</strain>
    </source>
</reference>
<organism evidence="7 8">
    <name type="scientific">Candidatus Gallipaludibacter merdavium</name>
    <dbReference type="NCBI Taxonomy" id="2840839"/>
    <lineage>
        <taxon>Bacteria</taxon>
        <taxon>Pseudomonadati</taxon>
        <taxon>Bacteroidota</taxon>
        <taxon>Bacteroidia</taxon>
        <taxon>Bacteroidales</taxon>
        <taxon>Candidatus Gallipaludibacter</taxon>
    </lineage>
</organism>
<dbReference type="GO" id="GO:0005886">
    <property type="term" value="C:plasma membrane"/>
    <property type="evidence" value="ECO:0007669"/>
    <property type="project" value="UniProtKB-SubCell"/>
</dbReference>
<gene>
    <name evidence="7" type="ORF">IAA73_10260</name>
</gene>
<feature type="transmembrane region" description="Helical" evidence="6">
    <location>
        <begin position="127"/>
        <end position="145"/>
    </location>
</feature>
<keyword evidence="5 6" id="KW-0472">Membrane</keyword>
<evidence type="ECO:0000313" key="7">
    <source>
        <dbReference type="EMBL" id="MBO8460697.1"/>
    </source>
</evidence>
<feature type="transmembrane region" description="Helical" evidence="6">
    <location>
        <begin position="20"/>
        <end position="40"/>
    </location>
</feature>
<feature type="transmembrane region" description="Helical" evidence="6">
    <location>
        <begin position="397"/>
        <end position="421"/>
    </location>
</feature>
<dbReference type="PANTHER" id="PTHR30250">
    <property type="entry name" value="PST FAMILY PREDICTED COLANIC ACID TRANSPORTER"/>
    <property type="match status" value="1"/>
</dbReference>
<evidence type="ECO:0000256" key="5">
    <source>
        <dbReference type="ARBA" id="ARBA00023136"/>
    </source>
</evidence>
<accession>A0A9D9N546</accession>
<evidence type="ECO:0000256" key="2">
    <source>
        <dbReference type="ARBA" id="ARBA00022475"/>
    </source>
</evidence>
<feature type="transmembrane region" description="Helical" evidence="6">
    <location>
        <begin position="52"/>
        <end position="72"/>
    </location>
</feature>
<dbReference type="InterPro" id="IPR050833">
    <property type="entry name" value="Poly_Biosynth_Transport"/>
</dbReference>
<evidence type="ECO:0000256" key="6">
    <source>
        <dbReference type="SAM" id="Phobius"/>
    </source>
</evidence>
<feature type="transmembrane region" description="Helical" evidence="6">
    <location>
        <begin position="166"/>
        <end position="197"/>
    </location>
</feature>
<dbReference type="AlphaFoldDB" id="A0A9D9N546"/>
<keyword evidence="4 6" id="KW-1133">Transmembrane helix</keyword>
<reference evidence="7" key="1">
    <citation type="submission" date="2020-10" db="EMBL/GenBank/DDBJ databases">
        <authorList>
            <person name="Gilroy R."/>
        </authorList>
    </citation>
    <scope>NUCLEOTIDE SEQUENCE</scope>
    <source>
        <strain evidence="7">G3-3990</strain>
    </source>
</reference>
<protein>
    <submittedName>
        <fullName evidence="7">Oligosaccharide flippase family protein</fullName>
    </submittedName>
</protein>
<evidence type="ECO:0000313" key="8">
    <source>
        <dbReference type="Proteomes" id="UP000823641"/>
    </source>
</evidence>
<proteinExistence type="predicted"/>
<keyword evidence="3 6" id="KW-0812">Transmembrane</keyword>
<feature type="transmembrane region" description="Helical" evidence="6">
    <location>
        <begin position="343"/>
        <end position="364"/>
    </location>
</feature>
<feature type="transmembrane region" description="Helical" evidence="6">
    <location>
        <begin position="245"/>
        <end position="268"/>
    </location>
</feature>
<comment type="subcellular location">
    <subcellularLocation>
        <location evidence="1">Cell membrane</location>
        <topology evidence="1">Multi-pass membrane protein</topology>
    </subcellularLocation>
</comment>
<dbReference type="Proteomes" id="UP000823641">
    <property type="component" value="Unassembled WGS sequence"/>
</dbReference>
<name>A0A9D9N546_9BACT</name>
<evidence type="ECO:0000256" key="4">
    <source>
        <dbReference type="ARBA" id="ARBA00022989"/>
    </source>
</evidence>
<evidence type="ECO:0000256" key="3">
    <source>
        <dbReference type="ARBA" id="ARBA00022692"/>
    </source>
</evidence>